<evidence type="ECO:0000313" key="2">
    <source>
        <dbReference type="Proteomes" id="UP001519287"/>
    </source>
</evidence>
<gene>
    <name evidence="1" type="ORF">J2Z66_005387</name>
</gene>
<organism evidence="1 2">
    <name type="scientific">Paenibacillus eucommiae</name>
    <dbReference type="NCBI Taxonomy" id="1355755"/>
    <lineage>
        <taxon>Bacteria</taxon>
        <taxon>Bacillati</taxon>
        <taxon>Bacillota</taxon>
        <taxon>Bacilli</taxon>
        <taxon>Bacillales</taxon>
        <taxon>Paenibacillaceae</taxon>
        <taxon>Paenibacillus</taxon>
    </lineage>
</organism>
<dbReference type="Proteomes" id="UP001519287">
    <property type="component" value="Unassembled WGS sequence"/>
</dbReference>
<accession>A0ABS4J3T6</accession>
<sequence>MAIQTGREHSYHRAIIICTKNVKSGGDPGGCRIREKKNEFSSKENQTTDRKALAVSKPNMSIHSRRTMRYTYLWALRTWTNNGMLTIVNEKLVFGSPSFFARRKSHRDRNMLFSRTGQVL</sequence>
<reference evidence="1 2" key="1">
    <citation type="submission" date="2021-03" db="EMBL/GenBank/DDBJ databases">
        <title>Genomic Encyclopedia of Type Strains, Phase IV (KMG-IV): sequencing the most valuable type-strain genomes for metagenomic binning, comparative biology and taxonomic classification.</title>
        <authorList>
            <person name="Goeker M."/>
        </authorList>
    </citation>
    <scope>NUCLEOTIDE SEQUENCE [LARGE SCALE GENOMIC DNA]</scope>
    <source>
        <strain evidence="1 2">DSM 26048</strain>
    </source>
</reference>
<protein>
    <submittedName>
        <fullName evidence="1">Uncharacterized protein</fullName>
    </submittedName>
</protein>
<evidence type="ECO:0000313" key="1">
    <source>
        <dbReference type="EMBL" id="MBP1993761.1"/>
    </source>
</evidence>
<keyword evidence="2" id="KW-1185">Reference proteome</keyword>
<proteinExistence type="predicted"/>
<comment type="caution">
    <text evidence="1">The sequence shown here is derived from an EMBL/GenBank/DDBJ whole genome shotgun (WGS) entry which is preliminary data.</text>
</comment>
<dbReference type="EMBL" id="JAGGLB010000021">
    <property type="protein sequence ID" value="MBP1993761.1"/>
    <property type="molecule type" value="Genomic_DNA"/>
</dbReference>
<name>A0ABS4J3T6_9BACL</name>